<dbReference type="InterPro" id="IPR032675">
    <property type="entry name" value="LRR_dom_sf"/>
</dbReference>
<dbReference type="Gene3D" id="3.80.10.10">
    <property type="entry name" value="Ribonuclease Inhibitor"/>
    <property type="match status" value="2"/>
</dbReference>
<dbReference type="SUPFAM" id="SSF52058">
    <property type="entry name" value="L domain-like"/>
    <property type="match status" value="2"/>
</dbReference>
<protein>
    <recommendedName>
        <fullName evidence="1">ADP-ribosyl cyclase/cyclic ADP-ribose hydrolase</fullName>
        <ecNumber evidence="1">3.2.2.6</ecNumber>
    </recommendedName>
</protein>
<dbReference type="RefSeq" id="XP_019086125.1">
    <property type="nucleotide sequence ID" value="XM_019230580.1"/>
</dbReference>
<dbReference type="Proteomes" id="UP000694864">
    <property type="component" value="Chromosome 10"/>
</dbReference>
<evidence type="ECO:0000256" key="1">
    <source>
        <dbReference type="ARBA" id="ARBA00011982"/>
    </source>
</evidence>
<evidence type="ECO:0000256" key="2">
    <source>
        <dbReference type="ARBA" id="ARBA00022614"/>
    </source>
</evidence>
<dbReference type="InterPro" id="IPR058192">
    <property type="entry name" value="WHD_ROQ1-like"/>
</dbReference>
<dbReference type="PANTHER" id="PTHR11017">
    <property type="entry name" value="LEUCINE-RICH REPEAT-CONTAINING PROTEIN"/>
    <property type="match status" value="1"/>
</dbReference>
<evidence type="ECO:0000313" key="9">
    <source>
        <dbReference type="Proteomes" id="UP000694864"/>
    </source>
</evidence>
<evidence type="ECO:0000313" key="10">
    <source>
        <dbReference type="RefSeq" id="XP_019086125.1"/>
    </source>
</evidence>
<dbReference type="Pfam" id="PF20160">
    <property type="entry name" value="C-JID"/>
    <property type="match status" value="1"/>
</dbReference>
<keyword evidence="3" id="KW-0677">Repeat</keyword>
<dbReference type="InterPro" id="IPR011713">
    <property type="entry name" value="Leu-rich_rpt_3"/>
</dbReference>
<evidence type="ECO:0000256" key="3">
    <source>
        <dbReference type="ARBA" id="ARBA00022737"/>
    </source>
</evidence>
<dbReference type="Gene3D" id="3.40.50.300">
    <property type="entry name" value="P-loop containing nucleotide triphosphate hydrolases"/>
    <property type="match status" value="1"/>
</dbReference>
<dbReference type="InterPro" id="IPR002182">
    <property type="entry name" value="NB-ARC"/>
</dbReference>
<evidence type="ECO:0000259" key="6">
    <source>
        <dbReference type="Pfam" id="PF00931"/>
    </source>
</evidence>
<dbReference type="InterPro" id="IPR042197">
    <property type="entry name" value="Apaf_helical"/>
</dbReference>
<dbReference type="PRINTS" id="PR00364">
    <property type="entry name" value="DISEASERSIST"/>
</dbReference>
<reference evidence="10" key="2">
    <citation type="submission" date="2025-08" db="UniProtKB">
        <authorList>
            <consortium name="RefSeq"/>
        </authorList>
    </citation>
    <scope>IDENTIFICATION</scope>
    <source>
        <tissue evidence="10">Leaf</tissue>
    </source>
</reference>
<feature type="domain" description="C-JID" evidence="7">
    <location>
        <begin position="832"/>
        <end position="969"/>
    </location>
</feature>
<dbReference type="InterPro" id="IPR027417">
    <property type="entry name" value="P-loop_NTPase"/>
</dbReference>
<dbReference type="SUPFAM" id="SSF46785">
    <property type="entry name" value="Winged helix' DNA-binding domain"/>
    <property type="match status" value="1"/>
</dbReference>
<name>A0ABM1QH87_CAMSA</name>
<dbReference type="EC" id="3.2.2.6" evidence="1"/>
<dbReference type="Gene3D" id="1.10.8.430">
    <property type="entry name" value="Helical domain of apoptotic protease-activating factors"/>
    <property type="match status" value="1"/>
</dbReference>
<accession>A0ABM1QH87</accession>
<feature type="domain" description="NB-ARC" evidence="6">
    <location>
        <begin position="27"/>
        <end position="196"/>
    </location>
</feature>
<dbReference type="GeneID" id="104718654"/>
<evidence type="ECO:0000259" key="7">
    <source>
        <dbReference type="Pfam" id="PF20160"/>
    </source>
</evidence>
<evidence type="ECO:0000256" key="4">
    <source>
        <dbReference type="ARBA" id="ARBA00023027"/>
    </source>
</evidence>
<keyword evidence="4" id="KW-0520">NAD</keyword>
<evidence type="ECO:0000259" key="8">
    <source>
        <dbReference type="Pfam" id="PF23282"/>
    </source>
</evidence>
<gene>
    <name evidence="10" type="primary">LOC104718654</name>
</gene>
<reference evidence="9" key="1">
    <citation type="journal article" date="2014" name="Nat. Commun.">
        <title>The emerging biofuel crop Camelina sativa retains a highly undifferentiated hexaploid genome structure.</title>
        <authorList>
            <person name="Kagale S."/>
            <person name="Koh C."/>
            <person name="Nixon J."/>
            <person name="Bollina V."/>
            <person name="Clarke W.E."/>
            <person name="Tuteja R."/>
            <person name="Spillane C."/>
            <person name="Robinson S.J."/>
            <person name="Links M.G."/>
            <person name="Clarke C."/>
            <person name="Higgins E.E."/>
            <person name="Huebert T."/>
            <person name="Sharpe A.G."/>
            <person name="Parkin I.A."/>
        </authorList>
    </citation>
    <scope>NUCLEOTIDE SEQUENCE [LARGE SCALE GENOMIC DNA]</scope>
    <source>
        <strain evidence="9">cv. DH55</strain>
    </source>
</reference>
<keyword evidence="2" id="KW-0433">Leucine-rich repeat</keyword>
<dbReference type="SUPFAM" id="SSF52540">
    <property type="entry name" value="P-loop containing nucleoside triphosphate hydrolases"/>
    <property type="match status" value="1"/>
</dbReference>
<sequence>MVEKIANDVSNKLITPSNSFADYVGIEGHIEAMNSILCMESGGVRMVGIVGPSGIGKTVIARALFNKLSSQFHHRVFLNDYRRTNGDEYDTKLCWEQRFLSEILCQKDLNINCFGMIEQRLKNRKVLIVLNYVDNVELLTTLVGQTAWFGSGSRIIVITQDKQLLRAHKIEYVYEVDFPSEDLALQMLCRRAFGQNSPLDGFTELAVEVANLAGKLPLGLSVLGSSLKGKDKKEWIDMLPRFRKGLDGNIVKTLRVSYDGLHDEDQNVFLYIACLFNRQEVGYITSLLGVSVNIGLKMLANKSLIRITPHNIVEMHNLLKILGRDVVRGESKNPGKRRFLVDAEDIREVLKRNTGTKNVLAIDFIPSKIVKPFTIDENSFERMHNLRFLKFYPGWSMETGEVLSYLPQGLVSLPRKLRLLNWSNYPLKYIPPNFCGKYLVVLEMTSSKLEKLWEGIQPLGSLKKMNLAFSTDLKEIPDLSNAINLEQLILWRCLSLESLPSSIQNLNKLMELDMRGCSKLEVLPTGFNLQSLYYLNLNGCSRLRSFPQISMNIETLFLNDTEIEEDCFWIENIYGLAKLYWNGCLMRCMPSNFPTEYLVELKVENSELEKLWEGDKGLGSLRRLDLSGSENLKEIPDLSHAPNLQYLVLIGCNSLVMLPSSIRNLHEMMDLNMSGCSRLEVLPTDVNLESLEFLTLSECSRLRFFPKISTRIQYLDLSHTAIQEVPCWIKDISELAVLSMSGCKRLETISPNILKLNSLHMVDFSDCEGLLPMAEKATFPRTELHTKCCESLQGTPHSSHNPMTCLEDQNCFNLDIDARRSILQLNNEYSLLPGGEVPTYFTHRASGSSLVFPLHKSSLSKEFLGFKACILLESLTSCCHYTPDIEVRWYFRATTGMFYVDAYMDSCKMDKLALFQIWLPTKNINDPPAELDYNYLEFHFYYRSNRYFHECGMDNCPCSTQRIKGCGVRIWDVPPYPDVNDRSSEQSPCDVEWKDMNIG</sequence>
<evidence type="ECO:0000256" key="5">
    <source>
        <dbReference type="ARBA" id="ARBA00047304"/>
    </source>
</evidence>
<dbReference type="InterPro" id="IPR045344">
    <property type="entry name" value="C-JID"/>
</dbReference>
<dbReference type="Pfam" id="PF07725">
    <property type="entry name" value="LRR_3"/>
    <property type="match status" value="2"/>
</dbReference>
<proteinExistence type="predicted"/>
<feature type="domain" description="Disease resistance protein Roq1-like winged-helix" evidence="8">
    <location>
        <begin position="264"/>
        <end position="331"/>
    </location>
</feature>
<dbReference type="Pfam" id="PF23282">
    <property type="entry name" value="WHD_ROQ1"/>
    <property type="match status" value="1"/>
</dbReference>
<keyword evidence="9" id="KW-1185">Reference proteome</keyword>
<comment type="catalytic activity">
    <reaction evidence="5">
        <text>NAD(+) + H2O = ADP-D-ribose + nicotinamide + H(+)</text>
        <dbReference type="Rhea" id="RHEA:16301"/>
        <dbReference type="ChEBI" id="CHEBI:15377"/>
        <dbReference type="ChEBI" id="CHEBI:15378"/>
        <dbReference type="ChEBI" id="CHEBI:17154"/>
        <dbReference type="ChEBI" id="CHEBI:57540"/>
        <dbReference type="ChEBI" id="CHEBI:57967"/>
        <dbReference type="EC" id="3.2.2.6"/>
    </reaction>
    <physiologicalReaction direction="left-to-right" evidence="5">
        <dbReference type="Rhea" id="RHEA:16302"/>
    </physiologicalReaction>
</comment>
<dbReference type="InterPro" id="IPR044974">
    <property type="entry name" value="Disease_R_plants"/>
</dbReference>
<dbReference type="PANTHER" id="PTHR11017:SF274">
    <property type="entry name" value="ADP-RIBOSYL CYCLASE_CYCLIC ADP-RIBOSE HYDROLASE-RELATED"/>
    <property type="match status" value="1"/>
</dbReference>
<dbReference type="Pfam" id="PF00931">
    <property type="entry name" value="NB-ARC"/>
    <property type="match status" value="1"/>
</dbReference>
<organism evidence="9 10">
    <name type="scientific">Camelina sativa</name>
    <name type="common">False flax</name>
    <name type="synonym">Myagrum sativum</name>
    <dbReference type="NCBI Taxonomy" id="90675"/>
    <lineage>
        <taxon>Eukaryota</taxon>
        <taxon>Viridiplantae</taxon>
        <taxon>Streptophyta</taxon>
        <taxon>Embryophyta</taxon>
        <taxon>Tracheophyta</taxon>
        <taxon>Spermatophyta</taxon>
        <taxon>Magnoliopsida</taxon>
        <taxon>eudicotyledons</taxon>
        <taxon>Gunneridae</taxon>
        <taxon>Pentapetalae</taxon>
        <taxon>rosids</taxon>
        <taxon>malvids</taxon>
        <taxon>Brassicales</taxon>
        <taxon>Brassicaceae</taxon>
        <taxon>Camelineae</taxon>
        <taxon>Camelina</taxon>
    </lineage>
</organism>
<dbReference type="InterPro" id="IPR036390">
    <property type="entry name" value="WH_DNA-bd_sf"/>
</dbReference>